<organism evidence="1 2">
    <name type="scientific">Aulographum hederae CBS 113979</name>
    <dbReference type="NCBI Taxonomy" id="1176131"/>
    <lineage>
        <taxon>Eukaryota</taxon>
        <taxon>Fungi</taxon>
        <taxon>Dikarya</taxon>
        <taxon>Ascomycota</taxon>
        <taxon>Pezizomycotina</taxon>
        <taxon>Dothideomycetes</taxon>
        <taxon>Pleosporomycetidae</taxon>
        <taxon>Aulographales</taxon>
        <taxon>Aulographaceae</taxon>
    </lineage>
</organism>
<dbReference type="Proteomes" id="UP000800041">
    <property type="component" value="Unassembled WGS sequence"/>
</dbReference>
<protein>
    <submittedName>
        <fullName evidence="1">Uncharacterized protein</fullName>
    </submittedName>
</protein>
<name>A0A6G1H9X9_9PEZI</name>
<sequence>MLTMTASKPRSTFHDLHAAVTQLQPQRSFSSFQKDWLRKLCRRWLLLTASYGSRQPNLCSILELRAHESRPTFDLPCPLVMDQKKEKQTDARKGCKATLFPPPTQKYNPNVVEASKFQTQLYGTLRRWTKPTRRKPLNYHIEDTAASHGPLPLGLGSVSLEGLLLSDSWLILSRPVPSSLR</sequence>
<evidence type="ECO:0000313" key="2">
    <source>
        <dbReference type="Proteomes" id="UP000800041"/>
    </source>
</evidence>
<evidence type="ECO:0000313" key="1">
    <source>
        <dbReference type="EMBL" id="KAF1989830.1"/>
    </source>
</evidence>
<reference evidence="1" key="1">
    <citation type="journal article" date="2020" name="Stud. Mycol.">
        <title>101 Dothideomycetes genomes: a test case for predicting lifestyles and emergence of pathogens.</title>
        <authorList>
            <person name="Haridas S."/>
            <person name="Albert R."/>
            <person name="Binder M."/>
            <person name="Bloem J."/>
            <person name="Labutti K."/>
            <person name="Salamov A."/>
            <person name="Andreopoulos B."/>
            <person name="Baker S."/>
            <person name="Barry K."/>
            <person name="Bills G."/>
            <person name="Bluhm B."/>
            <person name="Cannon C."/>
            <person name="Castanera R."/>
            <person name="Culley D."/>
            <person name="Daum C."/>
            <person name="Ezra D."/>
            <person name="Gonzalez J."/>
            <person name="Henrissat B."/>
            <person name="Kuo A."/>
            <person name="Liang C."/>
            <person name="Lipzen A."/>
            <person name="Lutzoni F."/>
            <person name="Magnuson J."/>
            <person name="Mondo S."/>
            <person name="Nolan M."/>
            <person name="Ohm R."/>
            <person name="Pangilinan J."/>
            <person name="Park H.-J."/>
            <person name="Ramirez L."/>
            <person name="Alfaro M."/>
            <person name="Sun H."/>
            <person name="Tritt A."/>
            <person name="Yoshinaga Y."/>
            <person name="Zwiers L.-H."/>
            <person name="Turgeon B."/>
            <person name="Goodwin S."/>
            <person name="Spatafora J."/>
            <person name="Crous P."/>
            <person name="Grigoriev I."/>
        </authorList>
    </citation>
    <scope>NUCLEOTIDE SEQUENCE</scope>
    <source>
        <strain evidence="1">CBS 113979</strain>
    </source>
</reference>
<accession>A0A6G1H9X9</accession>
<keyword evidence="2" id="KW-1185">Reference proteome</keyword>
<dbReference type="AlphaFoldDB" id="A0A6G1H9X9"/>
<dbReference type="EMBL" id="ML977144">
    <property type="protein sequence ID" value="KAF1989830.1"/>
    <property type="molecule type" value="Genomic_DNA"/>
</dbReference>
<proteinExistence type="predicted"/>
<gene>
    <name evidence="1" type="ORF">K402DRAFT_264327</name>
</gene>